<accession>A0A484C9K4</accession>
<evidence type="ECO:0000256" key="1">
    <source>
        <dbReference type="SAM" id="SignalP"/>
    </source>
</evidence>
<gene>
    <name evidence="2" type="ORF">EPR50_G00218050</name>
</gene>
<evidence type="ECO:0000313" key="2">
    <source>
        <dbReference type="EMBL" id="TDG98357.1"/>
    </source>
</evidence>
<dbReference type="Proteomes" id="UP000295070">
    <property type="component" value="Chromosome 21"/>
</dbReference>
<comment type="caution">
    <text evidence="2">The sequence shown here is derived from an EMBL/GenBank/DDBJ whole genome shotgun (WGS) entry which is preliminary data.</text>
</comment>
<proteinExistence type="predicted"/>
<dbReference type="AlphaFoldDB" id="A0A484C9K4"/>
<keyword evidence="1" id="KW-0732">Signal</keyword>
<evidence type="ECO:0000313" key="3">
    <source>
        <dbReference type="Proteomes" id="UP000295070"/>
    </source>
</evidence>
<organism evidence="2 3">
    <name type="scientific">Perca flavescens</name>
    <name type="common">American yellow perch</name>
    <name type="synonym">Morone flavescens</name>
    <dbReference type="NCBI Taxonomy" id="8167"/>
    <lineage>
        <taxon>Eukaryota</taxon>
        <taxon>Metazoa</taxon>
        <taxon>Chordata</taxon>
        <taxon>Craniata</taxon>
        <taxon>Vertebrata</taxon>
        <taxon>Euteleostomi</taxon>
        <taxon>Actinopterygii</taxon>
        <taxon>Neopterygii</taxon>
        <taxon>Teleostei</taxon>
        <taxon>Neoteleostei</taxon>
        <taxon>Acanthomorphata</taxon>
        <taxon>Eupercaria</taxon>
        <taxon>Perciformes</taxon>
        <taxon>Percoidei</taxon>
        <taxon>Percidae</taxon>
        <taxon>Percinae</taxon>
        <taxon>Perca</taxon>
    </lineage>
</organism>
<keyword evidence="3" id="KW-1185">Reference proteome</keyword>
<name>A0A484C9K4_PERFV</name>
<evidence type="ECO:0008006" key="4">
    <source>
        <dbReference type="Google" id="ProtNLM"/>
    </source>
</evidence>
<dbReference type="EMBL" id="SCKG01000021">
    <property type="protein sequence ID" value="TDG98357.1"/>
    <property type="molecule type" value="Genomic_DNA"/>
</dbReference>
<feature type="chain" id="PRO_5019791631" description="Secreted protein" evidence="1">
    <location>
        <begin position="37"/>
        <end position="81"/>
    </location>
</feature>
<protein>
    <recommendedName>
        <fullName evidence="4">Secreted protein</fullName>
    </recommendedName>
</protein>
<reference evidence="2 3" key="1">
    <citation type="submission" date="2019-01" db="EMBL/GenBank/DDBJ databases">
        <title>A chromosome-scale genome assembly of the yellow perch, Perca flavescens.</title>
        <authorList>
            <person name="Feron R."/>
            <person name="Morvezen R."/>
            <person name="Bestin A."/>
            <person name="Haffray P."/>
            <person name="Klopp C."/>
            <person name="Zahm M."/>
            <person name="Cabau C."/>
            <person name="Roques C."/>
            <person name="Donnadieu C."/>
            <person name="Bouchez O."/>
            <person name="Christie M."/>
            <person name="Larson W."/>
            <person name="Guiguen Y."/>
        </authorList>
    </citation>
    <scope>NUCLEOTIDE SEQUENCE [LARGE SCALE GENOMIC DNA]</scope>
    <source>
        <strain evidence="2">YP-PL-M2</strain>
        <tissue evidence="2">Blood</tissue>
    </source>
</reference>
<sequence>MPLLWSWEPSWCSSCLLPRFSCWLCCPASTAAAVESQNTRPPEYSLSKDETENTLRPSFHPSCNHPHTHRYITGNAPFQSH</sequence>
<feature type="signal peptide" evidence="1">
    <location>
        <begin position="1"/>
        <end position="36"/>
    </location>
</feature>